<comment type="caution">
    <text evidence="2">The sequence shown here is derived from an EMBL/GenBank/DDBJ whole genome shotgun (WGS) entry which is preliminary data.</text>
</comment>
<dbReference type="EMBL" id="JACHNF010000001">
    <property type="protein sequence ID" value="MBB5978646.1"/>
    <property type="molecule type" value="Genomic_DNA"/>
</dbReference>
<dbReference type="PANTHER" id="PTHR33747">
    <property type="entry name" value="UPF0225 PROTEIN SCO1677"/>
    <property type="match status" value="1"/>
</dbReference>
<protein>
    <submittedName>
        <fullName evidence="2">SEC-C motif-containing protein</fullName>
    </submittedName>
</protein>
<dbReference type="Proteomes" id="UP000558997">
    <property type="component" value="Unassembled WGS sequence"/>
</dbReference>
<dbReference type="Gene3D" id="3.10.450.50">
    <property type="match status" value="1"/>
</dbReference>
<evidence type="ECO:0000259" key="1">
    <source>
        <dbReference type="Pfam" id="PF17775"/>
    </source>
</evidence>
<feature type="domain" description="YchJ-like middle NTF2-like" evidence="1">
    <location>
        <begin position="31"/>
        <end position="119"/>
    </location>
</feature>
<dbReference type="AlphaFoldDB" id="A0A841DPF4"/>
<reference evidence="2 3" key="1">
    <citation type="submission" date="2020-08" db="EMBL/GenBank/DDBJ databases">
        <title>Sequencing the genomes of 1000 actinobacteria strains.</title>
        <authorList>
            <person name="Klenk H.-P."/>
        </authorList>
    </citation>
    <scope>NUCLEOTIDE SEQUENCE [LARGE SCALE GENOMIC DNA]</scope>
    <source>
        <strain evidence="2 3">DSM 17294</strain>
    </source>
</reference>
<organism evidence="2 3">
    <name type="scientific">Kribbella solani</name>
    <dbReference type="NCBI Taxonomy" id="236067"/>
    <lineage>
        <taxon>Bacteria</taxon>
        <taxon>Bacillati</taxon>
        <taxon>Actinomycetota</taxon>
        <taxon>Actinomycetes</taxon>
        <taxon>Propionibacteriales</taxon>
        <taxon>Kribbellaceae</taxon>
        <taxon>Kribbella</taxon>
    </lineage>
</organism>
<dbReference type="InterPro" id="IPR032710">
    <property type="entry name" value="NTF2-like_dom_sf"/>
</dbReference>
<proteinExistence type="predicted"/>
<dbReference type="RefSeq" id="WP_184833147.1">
    <property type="nucleotide sequence ID" value="NZ_BAAAVN010000017.1"/>
</dbReference>
<sequence>MAALPTCPCGRGVSYDVCCGRLHRGVVTAATAEELMRSRYSAFVRHDAAYLQKTWSRTTRPARIDFPNRIWTGLEILGTTGGSAFHTEGTVEFNAHYTTGIQHENSTFTREAGEWVYVAAL</sequence>
<evidence type="ECO:0000313" key="3">
    <source>
        <dbReference type="Proteomes" id="UP000558997"/>
    </source>
</evidence>
<name>A0A841DPF4_9ACTN</name>
<gene>
    <name evidence="2" type="ORF">HDA44_001987</name>
</gene>
<dbReference type="PANTHER" id="PTHR33747:SF1">
    <property type="entry name" value="ADENYLATE CYCLASE-ASSOCIATED CAP C-TERMINAL DOMAIN-CONTAINING PROTEIN"/>
    <property type="match status" value="1"/>
</dbReference>
<dbReference type="InterPro" id="IPR048469">
    <property type="entry name" value="YchJ-like_M"/>
</dbReference>
<dbReference type="SUPFAM" id="SSF54427">
    <property type="entry name" value="NTF2-like"/>
    <property type="match status" value="1"/>
</dbReference>
<evidence type="ECO:0000313" key="2">
    <source>
        <dbReference type="EMBL" id="MBB5978646.1"/>
    </source>
</evidence>
<dbReference type="Pfam" id="PF17775">
    <property type="entry name" value="YchJ_M-like"/>
    <property type="match status" value="1"/>
</dbReference>
<keyword evidence="3" id="KW-1185">Reference proteome</keyword>
<accession>A0A841DPF4</accession>